<evidence type="ECO:0000256" key="1">
    <source>
        <dbReference type="SAM" id="MobiDB-lite"/>
    </source>
</evidence>
<reference evidence="2" key="2">
    <citation type="submission" date="2017-06" db="EMBL/GenBank/DDBJ databases">
        <title>WGS assembly of Brachypodium distachyon.</title>
        <authorList>
            <consortium name="The International Brachypodium Initiative"/>
            <person name="Lucas S."/>
            <person name="Harmon-Smith M."/>
            <person name="Lail K."/>
            <person name="Tice H."/>
            <person name="Grimwood J."/>
            <person name="Bruce D."/>
            <person name="Barry K."/>
            <person name="Shu S."/>
            <person name="Lindquist E."/>
            <person name="Wang M."/>
            <person name="Pitluck S."/>
            <person name="Vogel J.P."/>
            <person name="Garvin D.F."/>
            <person name="Mockler T.C."/>
            <person name="Schmutz J."/>
            <person name="Rokhsar D."/>
            <person name="Bevan M.W."/>
        </authorList>
    </citation>
    <scope>NUCLEOTIDE SEQUENCE</scope>
    <source>
        <strain evidence="2">Bd21</strain>
    </source>
</reference>
<dbReference type="AlphaFoldDB" id="A0A0Q3E2H7"/>
<name>A0A0Q3E2H7_BRADI</name>
<dbReference type="EMBL" id="CM000884">
    <property type="protein sequence ID" value="KQJ81959.1"/>
    <property type="molecule type" value="Genomic_DNA"/>
</dbReference>
<gene>
    <name evidence="2" type="ORF">BRADI_5g04111v3</name>
</gene>
<organism evidence="2">
    <name type="scientific">Brachypodium distachyon</name>
    <name type="common">Purple false brome</name>
    <name type="synonym">Trachynia distachya</name>
    <dbReference type="NCBI Taxonomy" id="15368"/>
    <lineage>
        <taxon>Eukaryota</taxon>
        <taxon>Viridiplantae</taxon>
        <taxon>Streptophyta</taxon>
        <taxon>Embryophyta</taxon>
        <taxon>Tracheophyta</taxon>
        <taxon>Spermatophyta</taxon>
        <taxon>Magnoliopsida</taxon>
        <taxon>Liliopsida</taxon>
        <taxon>Poales</taxon>
        <taxon>Poaceae</taxon>
        <taxon>BOP clade</taxon>
        <taxon>Pooideae</taxon>
        <taxon>Stipodae</taxon>
        <taxon>Brachypodieae</taxon>
        <taxon>Brachypodium</taxon>
    </lineage>
</organism>
<evidence type="ECO:0000313" key="3">
    <source>
        <dbReference type="EnsemblPlants" id="KQJ81959"/>
    </source>
</evidence>
<dbReference type="EnsemblPlants" id="KQJ81959">
    <property type="protein sequence ID" value="KQJ81959"/>
    <property type="gene ID" value="BRADI_5g04111v3"/>
</dbReference>
<reference evidence="3" key="3">
    <citation type="submission" date="2018-08" db="UniProtKB">
        <authorList>
            <consortium name="EnsemblPlants"/>
        </authorList>
    </citation>
    <scope>IDENTIFICATION</scope>
    <source>
        <strain evidence="3">cv. Bd21</strain>
    </source>
</reference>
<dbReference type="Proteomes" id="UP000008810">
    <property type="component" value="Chromosome 5"/>
</dbReference>
<protein>
    <submittedName>
        <fullName evidence="2 3">Uncharacterized protein</fullName>
    </submittedName>
</protein>
<sequence>METKLLKLSSLLLPDRASYRTTSPRGLGSSGTQRHNRETNSDGSGRRSRGFGRCDHNPNPRKRHFSRCKGKAISVLVQRHRQIKKAQSKVCRNKLIRRNQSSISHYQVLPQSHNLHLLDLEHRGEAAMQLCKRCEWRMC</sequence>
<accession>A0A0Q3E2H7</accession>
<dbReference type="Gramene" id="KQJ81959">
    <property type="protein sequence ID" value="KQJ81959"/>
    <property type="gene ID" value="BRADI_5g04111v3"/>
</dbReference>
<evidence type="ECO:0000313" key="2">
    <source>
        <dbReference type="EMBL" id="KQJ81959.1"/>
    </source>
</evidence>
<evidence type="ECO:0000313" key="4">
    <source>
        <dbReference type="Proteomes" id="UP000008810"/>
    </source>
</evidence>
<proteinExistence type="predicted"/>
<reference evidence="2 3" key="1">
    <citation type="journal article" date="2010" name="Nature">
        <title>Genome sequencing and analysis of the model grass Brachypodium distachyon.</title>
        <authorList>
            <consortium name="International Brachypodium Initiative"/>
        </authorList>
    </citation>
    <scope>NUCLEOTIDE SEQUENCE [LARGE SCALE GENOMIC DNA]</scope>
    <source>
        <strain evidence="2 3">Bd21</strain>
    </source>
</reference>
<feature type="region of interest" description="Disordered" evidence="1">
    <location>
        <begin position="17"/>
        <end position="66"/>
    </location>
</feature>
<dbReference type="InParanoid" id="A0A0Q3E2H7"/>
<keyword evidence="4" id="KW-1185">Reference proteome</keyword>